<protein>
    <submittedName>
        <fullName evidence="2">Uncharacterized protein</fullName>
    </submittedName>
</protein>
<dbReference type="Proteomes" id="UP000183376">
    <property type="component" value="Chromosome I"/>
</dbReference>
<dbReference type="eggNOG" id="ENOG5032DTZ">
    <property type="taxonomic scope" value="Bacteria"/>
</dbReference>
<evidence type="ECO:0000313" key="2">
    <source>
        <dbReference type="EMBL" id="SDM81493.1"/>
    </source>
</evidence>
<dbReference type="OrthoDB" id="3693227at2"/>
<name>A0A1G9WB30_ALLAB</name>
<sequence length="174" mass="18510">MGIDQTKLKDANRPPEGAPLTQDGWKGTTDPWVVPAPPPLPGWAQNRGKGSTQVDISALKVTAEYIRGLLTPLETIRKRLLGLKVAPGAFYDAHQLIVKVLGGGTGGSGLQPTTLAFVEKAIDAITVAADELQKLSTAYKTTEELNRKTGLDLAEHIERAKTYISNAIGSPSKA</sequence>
<proteinExistence type="predicted"/>
<keyword evidence="3" id="KW-1185">Reference proteome</keyword>
<evidence type="ECO:0000256" key="1">
    <source>
        <dbReference type="SAM" id="MobiDB-lite"/>
    </source>
</evidence>
<evidence type="ECO:0000313" key="3">
    <source>
        <dbReference type="Proteomes" id="UP000183376"/>
    </source>
</evidence>
<accession>A0A1G9WB30</accession>
<dbReference type="AlphaFoldDB" id="A0A1G9WB30"/>
<dbReference type="STRING" id="211114.SAMN04489726_3490"/>
<feature type="region of interest" description="Disordered" evidence="1">
    <location>
        <begin position="1"/>
        <end position="30"/>
    </location>
</feature>
<gene>
    <name evidence="2" type="ORF">SAMN04489726_3490</name>
</gene>
<dbReference type="RefSeq" id="WP_030430382.1">
    <property type="nucleotide sequence ID" value="NZ_JOEF01000012.1"/>
</dbReference>
<dbReference type="EMBL" id="LT629701">
    <property type="protein sequence ID" value="SDM81493.1"/>
    <property type="molecule type" value="Genomic_DNA"/>
</dbReference>
<feature type="compositionally biased region" description="Basic and acidic residues" evidence="1">
    <location>
        <begin position="1"/>
        <end position="13"/>
    </location>
</feature>
<reference evidence="2 3" key="1">
    <citation type="submission" date="2016-10" db="EMBL/GenBank/DDBJ databases">
        <authorList>
            <person name="de Groot N.N."/>
        </authorList>
    </citation>
    <scope>NUCLEOTIDE SEQUENCE [LARGE SCALE GENOMIC DNA]</scope>
    <source>
        <strain evidence="2 3">DSM 44149</strain>
    </source>
</reference>
<organism evidence="2 3">
    <name type="scientific">Allokutzneria albata</name>
    <name type="common">Kibdelosporangium albatum</name>
    <dbReference type="NCBI Taxonomy" id="211114"/>
    <lineage>
        <taxon>Bacteria</taxon>
        <taxon>Bacillati</taxon>
        <taxon>Actinomycetota</taxon>
        <taxon>Actinomycetes</taxon>
        <taxon>Pseudonocardiales</taxon>
        <taxon>Pseudonocardiaceae</taxon>
        <taxon>Allokutzneria</taxon>
    </lineage>
</organism>